<dbReference type="Proteomes" id="UP000256650">
    <property type="component" value="Unassembled WGS sequence"/>
</dbReference>
<gene>
    <name evidence="1" type="ORF">CQA43_07365</name>
</gene>
<accession>A0A3D8IBR3</accession>
<comment type="caution">
    <text evidence="1">The sequence shown here is derived from an EMBL/GenBank/DDBJ whole genome shotgun (WGS) entry which is preliminary data.</text>
</comment>
<evidence type="ECO:0008006" key="3">
    <source>
        <dbReference type="Google" id="ProtNLM"/>
    </source>
</evidence>
<proteinExistence type="predicted"/>
<keyword evidence="2" id="KW-1185">Reference proteome</keyword>
<dbReference type="OrthoDB" id="5339448at2"/>
<evidence type="ECO:0000313" key="2">
    <source>
        <dbReference type="Proteomes" id="UP000256650"/>
    </source>
</evidence>
<name>A0A3D8IBR3_9HELI</name>
<dbReference type="AlphaFoldDB" id="A0A3D8IBR3"/>
<organism evidence="1 2">
    <name type="scientific">Helicobacter ganmani</name>
    <dbReference type="NCBI Taxonomy" id="60246"/>
    <lineage>
        <taxon>Bacteria</taxon>
        <taxon>Pseudomonadati</taxon>
        <taxon>Campylobacterota</taxon>
        <taxon>Epsilonproteobacteria</taxon>
        <taxon>Campylobacterales</taxon>
        <taxon>Helicobacteraceae</taxon>
        <taxon>Helicobacter</taxon>
    </lineage>
</organism>
<evidence type="ECO:0000313" key="1">
    <source>
        <dbReference type="EMBL" id="RDU62194.1"/>
    </source>
</evidence>
<protein>
    <recommendedName>
        <fullName evidence="3">Gcp-like domain-containing protein</fullName>
    </recommendedName>
</protein>
<dbReference type="EMBL" id="NXLS01000008">
    <property type="protein sequence ID" value="RDU62194.1"/>
    <property type="molecule type" value="Genomic_DNA"/>
</dbReference>
<sequence length="129" mass="14893">MDLRAQGITFESLYFVRGPGSFMALKLIYLFAKTLEITQNVKLYATHAFHFNENFPIKAYGNCYFIQADSTNQSNTHESKTLDKEAKELNIHLQSFHTPPQRKPFVLPDILDLTLFNTQLKPLYLLPPI</sequence>
<reference evidence="1 2" key="1">
    <citation type="submission" date="2018-04" db="EMBL/GenBank/DDBJ databases">
        <title>Novel Campyloabacter and Helicobacter Species and Strains.</title>
        <authorList>
            <person name="Mannion A.J."/>
            <person name="Shen Z."/>
            <person name="Fox J.G."/>
        </authorList>
    </citation>
    <scope>NUCLEOTIDE SEQUENCE [LARGE SCALE GENOMIC DNA]</scope>
    <source>
        <strain evidence="1 2">MIT 99-5101</strain>
    </source>
</reference>